<feature type="transmembrane region" description="Helical" evidence="1">
    <location>
        <begin position="12"/>
        <end position="36"/>
    </location>
</feature>
<proteinExistence type="predicted"/>
<feature type="domain" description="CWH43-like N-terminal" evidence="2">
    <location>
        <begin position="14"/>
        <end position="230"/>
    </location>
</feature>
<protein>
    <recommendedName>
        <fullName evidence="2">CWH43-like N-terminal domain-containing protein</fullName>
    </recommendedName>
</protein>
<comment type="caution">
    <text evidence="3">The sequence shown here is derived from an EMBL/GenBank/DDBJ whole genome shotgun (WGS) entry which is preliminary data.</text>
</comment>
<dbReference type="InterPro" id="IPR019402">
    <property type="entry name" value="CWH43_N"/>
</dbReference>
<dbReference type="Pfam" id="PF10277">
    <property type="entry name" value="Frag1"/>
    <property type="match status" value="1"/>
</dbReference>
<dbReference type="InterPro" id="IPR039545">
    <property type="entry name" value="PGAP2"/>
</dbReference>
<dbReference type="PANTHER" id="PTHR12892">
    <property type="entry name" value="FGF RECEPTOR ACTIVATING PROTEIN 1"/>
    <property type="match status" value="1"/>
</dbReference>
<keyword evidence="1" id="KW-0812">Transmembrane</keyword>
<reference evidence="3" key="1">
    <citation type="submission" date="2023-10" db="EMBL/GenBank/DDBJ databases">
        <title>Genome assembly of Pristionchus species.</title>
        <authorList>
            <person name="Yoshida K."/>
            <person name="Sommer R.J."/>
        </authorList>
    </citation>
    <scope>NUCLEOTIDE SEQUENCE</scope>
    <source>
        <strain evidence="3">RS0144</strain>
    </source>
</reference>
<feature type="non-terminal residue" evidence="3">
    <location>
        <position position="246"/>
    </location>
</feature>
<evidence type="ECO:0000313" key="3">
    <source>
        <dbReference type="EMBL" id="GMS94364.1"/>
    </source>
</evidence>
<dbReference type="PANTHER" id="PTHR12892:SF15">
    <property type="entry name" value="POST-GPI ATTACHMENT TO PROTEINS FACTOR 2-LIKE"/>
    <property type="match status" value="1"/>
</dbReference>
<dbReference type="Proteomes" id="UP001432027">
    <property type="component" value="Unassembled WGS sequence"/>
</dbReference>
<dbReference type="GO" id="GO:0006506">
    <property type="term" value="P:GPI anchor biosynthetic process"/>
    <property type="evidence" value="ECO:0007669"/>
    <property type="project" value="TreeGrafter"/>
</dbReference>
<accession>A0AAV5TJ73</accession>
<keyword evidence="1" id="KW-0472">Membrane</keyword>
<feature type="transmembrane region" description="Helical" evidence="1">
    <location>
        <begin position="201"/>
        <end position="227"/>
    </location>
</feature>
<organism evidence="3 4">
    <name type="scientific">Pristionchus entomophagus</name>
    <dbReference type="NCBI Taxonomy" id="358040"/>
    <lineage>
        <taxon>Eukaryota</taxon>
        <taxon>Metazoa</taxon>
        <taxon>Ecdysozoa</taxon>
        <taxon>Nematoda</taxon>
        <taxon>Chromadorea</taxon>
        <taxon>Rhabditida</taxon>
        <taxon>Rhabditina</taxon>
        <taxon>Diplogasteromorpha</taxon>
        <taxon>Diplogasteroidea</taxon>
        <taxon>Neodiplogasteridae</taxon>
        <taxon>Pristionchus</taxon>
    </lineage>
</organism>
<gene>
    <name evidence="3" type="ORF">PENTCL1PPCAC_16539</name>
</gene>
<keyword evidence="4" id="KW-1185">Reference proteome</keyword>
<sequence length="246" mass="28111">IPAAEPSFFLSVRFFGIFALIVPAVTAYICIISTFFTQGEAISHYTLANCPEVKSSLPPISYSIGSWEPQKQIWMFAIMLHLPSRMLLTRMVPQIWREGIWQFAAYAAASIECFGLVCVSLFHVDSIAGFQVHAFFFGMWWAGTIWGMSIQVHMQRVTGHIHQDPSHFRLWLLKIFIMTLYIIVSCTTSITYPLSQIYCSLMAFTIFCIGEYLIIALNAAFWAVVLYEFNQDFEGFQFTSVRTKKS</sequence>
<feature type="transmembrane region" description="Helical" evidence="1">
    <location>
        <begin position="130"/>
        <end position="150"/>
    </location>
</feature>
<evidence type="ECO:0000313" key="4">
    <source>
        <dbReference type="Proteomes" id="UP001432027"/>
    </source>
</evidence>
<name>A0AAV5TJ73_9BILA</name>
<evidence type="ECO:0000259" key="2">
    <source>
        <dbReference type="Pfam" id="PF10277"/>
    </source>
</evidence>
<keyword evidence="1" id="KW-1133">Transmembrane helix</keyword>
<feature type="transmembrane region" description="Helical" evidence="1">
    <location>
        <begin position="100"/>
        <end position="124"/>
    </location>
</feature>
<dbReference type="GO" id="GO:0005789">
    <property type="term" value="C:endoplasmic reticulum membrane"/>
    <property type="evidence" value="ECO:0007669"/>
    <property type="project" value="TreeGrafter"/>
</dbReference>
<dbReference type="AlphaFoldDB" id="A0AAV5TJ73"/>
<dbReference type="GO" id="GO:0000139">
    <property type="term" value="C:Golgi membrane"/>
    <property type="evidence" value="ECO:0007669"/>
    <property type="project" value="InterPro"/>
</dbReference>
<feature type="non-terminal residue" evidence="3">
    <location>
        <position position="1"/>
    </location>
</feature>
<evidence type="ECO:0000256" key="1">
    <source>
        <dbReference type="SAM" id="Phobius"/>
    </source>
</evidence>
<dbReference type="EMBL" id="BTSX01000004">
    <property type="protein sequence ID" value="GMS94364.1"/>
    <property type="molecule type" value="Genomic_DNA"/>
</dbReference>
<feature type="transmembrane region" description="Helical" evidence="1">
    <location>
        <begin position="171"/>
        <end position="195"/>
    </location>
</feature>